<name>A0AA40BCJ8_9PEZI</name>
<keyword evidence="3" id="KW-1185">Reference proteome</keyword>
<protein>
    <submittedName>
        <fullName evidence="2">Uncharacterized protein</fullName>
    </submittedName>
</protein>
<feature type="compositionally biased region" description="Pro residues" evidence="1">
    <location>
        <begin position="111"/>
        <end position="120"/>
    </location>
</feature>
<proteinExistence type="predicted"/>
<comment type="caution">
    <text evidence="2">The sequence shown here is derived from an EMBL/GenBank/DDBJ whole genome shotgun (WGS) entry which is preliminary data.</text>
</comment>
<dbReference type="EMBL" id="JAUKUA010000001">
    <property type="protein sequence ID" value="KAK0731666.1"/>
    <property type="molecule type" value="Genomic_DNA"/>
</dbReference>
<feature type="region of interest" description="Disordered" evidence="1">
    <location>
        <begin position="67"/>
        <end position="122"/>
    </location>
</feature>
<evidence type="ECO:0000256" key="1">
    <source>
        <dbReference type="SAM" id="MobiDB-lite"/>
    </source>
</evidence>
<feature type="compositionally biased region" description="Polar residues" evidence="1">
    <location>
        <begin position="78"/>
        <end position="88"/>
    </location>
</feature>
<accession>A0AA40BCJ8</accession>
<evidence type="ECO:0000313" key="3">
    <source>
        <dbReference type="Proteomes" id="UP001172102"/>
    </source>
</evidence>
<evidence type="ECO:0000313" key="2">
    <source>
        <dbReference type="EMBL" id="KAK0731666.1"/>
    </source>
</evidence>
<gene>
    <name evidence="2" type="ORF">B0H67DRAFT_82731</name>
</gene>
<reference evidence="2" key="1">
    <citation type="submission" date="2023-06" db="EMBL/GenBank/DDBJ databases">
        <title>Genome-scale phylogeny and comparative genomics of the fungal order Sordariales.</title>
        <authorList>
            <consortium name="Lawrence Berkeley National Laboratory"/>
            <person name="Hensen N."/>
            <person name="Bonometti L."/>
            <person name="Westerberg I."/>
            <person name="Brannstrom I.O."/>
            <person name="Guillou S."/>
            <person name="Cros-Aarteil S."/>
            <person name="Calhoun S."/>
            <person name="Haridas S."/>
            <person name="Kuo A."/>
            <person name="Mondo S."/>
            <person name="Pangilinan J."/>
            <person name="Riley R."/>
            <person name="Labutti K."/>
            <person name="Andreopoulos B."/>
            <person name="Lipzen A."/>
            <person name="Chen C."/>
            <person name="Yanf M."/>
            <person name="Daum C."/>
            <person name="Ng V."/>
            <person name="Clum A."/>
            <person name="Steindorff A."/>
            <person name="Ohm R."/>
            <person name="Martin F."/>
            <person name="Silar P."/>
            <person name="Natvig D."/>
            <person name="Lalanne C."/>
            <person name="Gautier V."/>
            <person name="Ament-Velasquez S.L."/>
            <person name="Kruys A."/>
            <person name="Hutchinson M.I."/>
            <person name="Powell A.J."/>
            <person name="Barry K."/>
            <person name="Miller A.N."/>
            <person name="Grigoriev I.V."/>
            <person name="Debuchy R."/>
            <person name="Gladieux P."/>
            <person name="Thoren M.H."/>
            <person name="Johannesson H."/>
        </authorList>
    </citation>
    <scope>NUCLEOTIDE SEQUENCE</scope>
    <source>
        <strain evidence="2">SMH4607-1</strain>
    </source>
</reference>
<organism evidence="2 3">
    <name type="scientific">Lasiosphaeris hirsuta</name>
    <dbReference type="NCBI Taxonomy" id="260670"/>
    <lineage>
        <taxon>Eukaryota</taxon>
        <taxon>Fungi</taxon>
        <taxon>Dikarya</taxon>
        <taxon>Ascomycota</taxon>
        <taxon>Pezizomycotina</taxon>
        <taxon>Sordariomycetes</taxon>
        <taxon>Sordariomycetidae</taxon>
        <taxon>Sordariales</taxon>
        <taxon>Lasiosphaeriaceae</taxon>
        <taxon>Lasiosphaeris</taxon>
    </lineage>
</organism>
<sequence length="332" mass="37359">MSRQRRSMAPIPSAVPHFKPINWQPINWQRTLPDYGTDPEAQCSPARDEHSLTMPHGFLRHRMDLEEERRSKRMAPEPSSQRGTTSPAVSPVQGFHTPAPIFNNIHMTDVSPPPPGPNSRPAPVFSNMCMGYVPRPPEPNTHPSSFFVYKPNPITTTHPRTPSPTYTINTDTTTTDTATTDTATTNWPRRLEKVYEICLAATERFITSYGTHPCPRYPPPRRRGTRFAPYPPRTPHPKRSPPPPYSRYPTSGSSALVANASAICGILWPRGALLTSTRARLMADVTYWAETVSRGLVDGIWKDRFDWGLFGVAMSEISVYSAFWWFCGPRCI</sequence>
<feature type="compositionally biased region" description="Pro residues" evidence="1">
    <location>
        <begin position="229"/>
        <end position="246"/>
    </location>
</feature>
<dbReference type="Proteomes" id="UP001172102">
    <property type="component" value="Unassembled WGS sequence"/>
</dbReference>
<feature type="region of interest" description="Disordered" evidence="1">
    <location>
        <begin position="154"/>
        <end position="182"/>
    </location>
</feature>
<feature type="region of interest" description="Disordered" evidence="1">
    <location>
        <begin position="211"/>
        <end position="249"/>
    </location>
</feature>
<dbReference type="AlphaFoldDB" id="A0AA40BCJ8"/>
<feature type="compositionally biased region" description="Polar residues" evidence="1">
    <location>
        <begin position="154"/>
        <end position="169"/>
    </location>
</feature>
<feature type="compositionally biased region" description="Low complexity" evidence="1">
    <location>
        <begin position="170"/>
        <end position="182"/>
    </location>
</feature>